<feature type="transmembrane region" description="Helical" evidence="1">
    <location>
        <begin position="60"/>
        <end position="77"/>
    </location>
</feature>
<dbReference type="Proteomes" id="UP000202440">
    <property type="component" value="Chromosome"/>
</dbReference>
<keyword evidence="3" id="KW-1185">Reference proteome</keyword>
<dbReference type="RefSeq" id="WP_094061022.1">
    <property type="nucleotide sequence ID" value="NZ_CP022530.1"/>
</dbReference>
<proteinExistence type="predicted"/>
<evidence type="ECO:0000313" key="3">
    <source>
        <dbReference type="Proteomes" id="UP000202440"/>
    </source>
</evidence>
<dbReference type="PANTHER" id="PTHR34980:SF2">
    <property type="entry name" value="INNER MEMBRANE PROTEIN YHAH-RELATED"/>
    <property type="match status" value="1"/>
</dbReference>
<evidence type="ECO:0000313" key="2">
    <source>
        <dbReference type="EMBL" id="ASP39848.1"/>
    </source>
</evidence>
<dbReference type="AlphaFoldDB" id="A0A222FLF6"/>
<feature type="transmembrane region" description="Helical" evidence="1">
    <location>
        <begin position="23"/>
        <end position="40"/>
    </location>
</feature>
<dbReference type="KEGG" id="bsan:CHH28_14710"/>
<sequence>MSWFIYALKNYLNFSDRARRKEYWMFFLFYMIFVFVFAFLDTALGKANSMEEALDLEGLFSPIYAIAMLIPSIAVTVRRLHDTNRSGWWILISLVPVIGILVLVFFTVLNSDEGFNRFGRSPKAEPAF</sequence>
<evidence type="ECO:0008006" key="4">
    <source>
        <dbReference type="Google" id="ProtNLM"/>
    </source>
</evidence>
<evidence type="ECO:0000256" key="1">
    <source>
        <dbReference type="SAM" id="Phobius"/>
    </source>
</evidence>
<dbReference type="PANTHER" id="PTHR34980">
    <property type="entry name" value="INNER MEMBRANE PROTEIN-RELATED-RELATED"/>
    <property type="match status" value="1"/>
</dbReference>
<name>A0A222FLF6_9GAMM</name>
<keyword evidence="1" id="KW-1133">Transmembrane helix</keyword>
<keyword evidence="1" id="KW-0812">Transmembrane</keyword>
<reference evidence="2 3" key="1">
    <citation type="submission" date="2017-07" db="EMBL/GenBank/DDBJ databases">
        <title>Annotated genome sequence of Bacterioplanes sanyensis isolated from Red Sea.</title>
        <authorList>
            <person name="Rehman Z.U."/>
        </authorList>
    </citation>
    <scope>NUCLEOTIDE SEQUENCE [LARGE SCALE GENOMIC DNA]</scope>
    <source>
        <strain evidence="2 3">NV9</strain>
    </source>
</reference>
<dbReference type="Pfam" id="PF05656">
    <property type="entry name" value="DUF805"/>
    <property type="match status" value="1"/>
</dbReference>
<accession>A0A222FLF6</accession>
<organism evidence="2 3">
    <name type="scientific">Bacterioplanes sanyensis</name>
    <dbReference type="NCBI Taxonomy" id="1249553"/>
    <lineage>
        <taxon>Bacteria</taxon>
        <taxon>Pseudomonadati</taxon>
        <taxon>Pseudomonadota</taxon>
        <taxon>Gammaproteobacteria</taxon>
        <taxon>Oceanospirillales</taxon>
        <taxon>Oceanospirillaceae</taxon>
        <taxon>Bacterioplanes</taxon>
    </lineage>
</organism>
<dbReference type="InterPro" id="IPR008523">
    <property type="entry name" value="DUF805"/>
</dbReference>
<dbReference type="OrthoDB" id="9812349at2"/>
<dbReference type="EMBL" id="CP022530">
    <property type="protein sequence ID" value="ASP39848.1"/>
    <property type="molecule type" value="Genomic_DNA"/>
</dbReference>
<dbReference type="GO" id="GO:0005886">
    <property type="term" value="C:plasma membrane"/>
    <property type="evidence" value="ECO:0007669"/>
    <property type="project" value="TreeGrafter"/>
</dbReference>
<keyword evidence="1" id="KW-0472">Membrane</keyword>
<feature type="transmembrane region" description="Helical" evidence="1">
    <location>
        <begin position="89"/>
        <end position="109"/>
    </location>
</feature>
<gene>
    <name evidence="2" type="ORF">CHH28_14710</name>
</gene>
<protein>
    <recommendedName>
        <fullName evidence="4">DUF805 domain-containing protein</fullName>
    </recommendedName>
</protein>